<keyword evidence="3 7" id="KW-0436">Ligase</keyword>
<dbReference type="RefSeq" id="WP_005024600.1">
    <property type="nucleotide sequence ID" value="NZ_KE150239.1"/>
</dbReference>
<sequence length="394" mass="41298">MHIHEYQAKRLLSAYGVPTPEGRLAATPGEAEQAARDLPGPVWVVKAQIHAGGRGKAGGVKVCRSPEEAREAAASLLGARLVTPQTGPDGERVNAVWIERGTASARECYLAVALDRASQCLTVMASPGGGMDIEAVAASSPERVFTARLDGGHYLWPFQARNLLEGWGLESGPARELASLVRRLAALATEKDMTQLEINPLALSEGGGFVALDAKMNFDDSALKRHPDIAALRDREEGDPLERAAAEKGLTYVRLGGSIGTLVNGAGLAMATMDAIKQAGAEPANFLDAGGGASEETVAAGFSIMLSDPHVRGILINIFGGILRCDIVAHGIVNAARKLDIAVPLVVRLEGTNVAEGRRILRESGLRFHTASSMSEAARLIVGLAAESPQEAGV</sequence>
<dbReference type="GO" id="GO:0004776">
    <property type="term" value="F:succinate-CoA ligase (GDP-forming) activity"/>
    <property type="evidence" value="ECO:0007669"/>
    <property type="project" value="RHEA"/>
</dbReference>
<comment type="function">
    <text evidence="7">Succinyl-CoA synthetase functions in the citric acid cycle (TCA), coupling the hydrolysis of succinyl-CoA to the synthesis of either ATP or GTP and thus represents the only step of substrate-level phosphorylation in the TCA. The beta subunit provides nucleotide specificity of the enzyme and binds the substrate succinate, while the binding sites for coenzyme A and phosphate are found in the alpha subunit.</text>
</comment>
<dbReference type="PANTHER" id="PTHR11815">
    <property type="entry name" value="SUCCINYL-COA SYNTHETASE BETA CHAIN"/>
    <property type="match status" value="1"/>
</dbReference>
<evidence type="ECO:0000256" key="8">
    <source>
        <dbReference type="PROSITE-ProRule" id="PRU00409"/>
    </source>
</evidence>
<dbReference type="GO" id="GO:0042709">
    <property type="term" value="C:succinate-CoA ligase complex"/>
    <property type="evidence" value="ECO:0007669"/>
    <property type="project" value="TreeGrafter"/>
</dbReference>
<accession>E5Y2K7</accession>
<dbReference type="PIRSF" id="PIRSF001554">
    <property type="entry name" value="SucCS_beta"/>
    <property type="match status" value="1"/>
</dbReference>
<dbReference type="FunFam" id="3.40.50.261:FF:000001">
    <property type="entry name" value="Succinate--CoA ligase [ADP-forming] subunit beta"/>
    <property type="match status" value="1"/>
</dbReference>
<dbReference type="EMBL" id="ADCP02000002">
    <property type="protein sequence ID" value="EFV45797.1"/>
    <property type="molecule type" value="Genomic_DNA"/>
</dbReference>
<keyword evidence="11" id="KW-1185">Reference proteome</keyword>
<reference evidence="10 11" key="2">
    <citation type="submission" date="2013-04" db="EMBL/GenBank/DDBJ databases">
        <title>The Genome Sequence of Bilophila wadsworthia 3_1_6.</title>
        <authorList>
            <consortium name="The Broad Institute Genomics Platform"/>
            <person name="Earl A."/>
            <person name="Ward D."/>
            <person name="Feldgarden M."/>
            <person name="Gevers D."/>
            <person name="Sibley C."/>
            <person name="Strauss J."/>
            <person name="Allen-Vercoe E."/>
            <person name="Walker B."/>
            <person name="Young S."/>
            <person name="Zeng Q."/>
            <person name="Gargeya S."/>
            <person name="Fitzgerald M."/>
            <person name="Haas B."/>
            <person name="Abouelleil A."/>
            <person name="Allen A.W."/>
            <person name="Alvarado L."/>
            <person name="Arachchi H.M."/>
            <person name="Berlin A.M."/>
            <person name="Chapman S.B."/>
            <person name="Gainer-Dewar J."/>
            <person name="Goldberg J."/>
            <person name="Griggs A."/>
            <person name="Gujja S."/>
            <person name="Hansen M."/>
            <person name="Howarth C."/>
            <person name="Imamovic A."/>
            <person name="Ireland A."/>
            <person name="Larimer J."/>
            <person name="McCowan C."/>
            <person name="Murphy C."/>
            <person name="Pearson M."/>
            <person name="Poon T.W."/>
            <person name="Priest M."/>
            <person name="Roberts A."/>
            <person name="Saif S."/>
            <person name="Shea T."/>
            <person name="Sisk P."/>
            <person name="Sykes S."/>
            <person name="Wortman J."/>
            <person name="Nusbaum C."/>
            <person name="Birren B."/>
        </authorList>
    </citation>
    <scope>NUCLEOTIDE SEQUENCE [LARGE SCALE GENOMIC DNA]</scope>
    <source>
        <strain evidence="10 11">3_1_6</strain>
    </source>
</reference>
<evidence type="ECO:0000256" key="6">
    <source>
        <dbReference type="ARBA" id="ARBA00022842"/>
    </source>
</evidence>
<dbReference type="PANTHER" id="PTHR11815:SF10">
    <property type="entry name" value="SUCCINATE--COA LIGASE [GDP-FORMING] SUBUNIT BETA, MITOCHONDRIAL"/>
    <property type="match status" value="1"/>
</dbReference>
<dbReference type="InterPro" id="IPR005809">
    <property type="entry name" value="Succ_CoA_ligase-like_bsu"/>
</dbReference>
<proteinExistence type="inferred from homology"/>
<comment type="subunit">
    <text evidence="7">Heterotetramer of two alpha and two beta subunits.</text>
</comment>
<dbReference type="HAMAP" id="MF_00558">
    <property type="entry name" value="Succ_CoA_beta"/>
    <property type="match status" value="1"/>
</dbReference>
<dbReference type="GO" id="GO:0006099">
    <property type="term" value="P:tricarboxylic acid cycle"/>
    <property type="evidence" value="ECO:0007669"/>
    <property type="project" value="UniProtKB-UniRule"/>
</dbReference>
<evidence type="ECO:0000259" key="9">
    <source>
        <dbReference type="PROSITE" id="PS50975"/>
    </source>
</evidence>
<dbReference type="InterPro" id="IPR011761">
    <property type="entry name" value="ATP-grasp"/>
</dbReference>
<dbReference type="InterPro" id="IPR005811">
    <property type="entry name" value="SUCC_ACL_C"/>
</dbReference>
<dbReference type="NCBIfam" id="TIGR01016">
    <property type="entry name" value="sucCoAbeta"/>
    <property type="match status" value="1"/>
</dbReference>
<dbReference type="GO" id="GO:0005829">
    <property type="term" value="C:cytosol"/>
    <property type="evidence" value="ECO:0007669"/>
    <property type="project" value="TreeGrafter"/>
</dbReference>
<comment type="caution">
    <text evidence="10">The sequence shown here is derived from an EMBL/GenBank/DDBJ whole genome shotgun (WGS) entry which is preliminary data.</text>
</comment>
<dbReference type="InterPro" id="IPR016102">
    <property type="entry name" value="Succinyl-CoA_synth-like"/>
</dbReference>
<evidence type="ECO:0000313" key="11">
    <source>
        <dbReference type="Proteomes" id="UP000006034"/>
    </source>
</evidence>
<evidence type="ECO:0000256" key="2">
    <source>
        <dbReference type="ARBA" id="ARBA00022532"/>
    </source>
</evidence>
<keyword evidence="4 7" id="KW-0479">Metal-binding</keyword>
<dbReference type="InterPro" id="IPR013815">
    <property type="entry name" value="ATP_grasp_subdomain_1"/>
</dbReference>
<feature type="binding site" evidence="7">
    <location>
        <begin position="321"/>
        <end position="323"/>
    </location>
    <ligand>
        <name>substrate</name>
        <note>ligand shared with subunit alpha</note>
    </ligand>
</feature>
<keyword evidence="2 7" id="KW-0816">Tricarboxylic acid cycle</keyword>
<evidence type="ECO:0000313" key="10">
    <source>
        <dbReference type="EMBL" id="EFV45797.1"/>
    </source>
</evidence>
<keyword evidence="6 7" id="KW-0460">Magnesium</keyword>
<dbReference type="PROSITE" id="PS01217">
    <property type="entry name" value="SUCCINYL_COA_LIG_3"/>
    <property type="match status" value="1"/>
</dbReference>
<dbReference type="UniPathway" id="UPA00223">
    <property type="reaction ID" value="UER00999"/>
</dbReference>
<dbReference type="eggNOG" id="COG0045">
    <property type="taxonomic scope" value="Bacteria"/>
</dbReference>
<dbReference type="AlphaFoldDB" id="E5Y2K7"/>
<comment type="similarity">
    <text evidence="1 7">Belongs to the succinate/malate CoA ligase beta subunit family.</text>
</comment>
<dbReference type="PROSITE" id="PS50975">
    <property type="entry name" value="ATP_GRASP"/>
    <property type="match status" value="1"/>
</dbReference>
<name>E5Y2K7_BILW3</name>
<comment type="catalytic activity">
    <reaction evidence="7">
        <text>succinate + ATP + CoA = succinyl-CoA + ADP + phosphate</text>
        <dbReference type="Rhea" id="RHEA:17661"/>
        <dbReference type="ChEBI" id="CHEBI:30031"/>
        <dbReference type="ChEBI" id="CHEBI:30616"/>
        <dbReference type="ChEBI" id="CHEBI:43474"/>
        <dbReference type="ChEBI" id="CHEBI:57287"/>
        <dbReference type="ChEBI" id="CHEBI:57292"/>
        <dbReference type="ChEBI" id="CHEBI:456216"/>
        <dbReference type="EC" id="6.2.1.5"/>
    </reaction>
</comment>
<dbReference type="GO" id="GO:0006104">
    <property type="term" value="P:succinyl-CoA metabolic process"/>
    <property type="evidence" value="ECO:0007669"/>
    <property type="project" value="TreeGrafter"/>
</dbReference>
<dbReference type="GeneID" id="78086806"/>
<dbReference type="FunFam" id="3.30.1490.20:FF:000002">
    <property type="entry name" value="Succinate--CoA ligase [ADP-forming] subunit beta"/>
    <property type="match status" value="1"/>
</dbReference>
<dbReference type="InterPro" id="IPR017866">
    <property type="entry name" value="Succ-CoA_synthase_bsu_CS"/>
</dbReference>
<evidence type="ECO:0000256" key="7">
    <source>
        <dbReference type="HAMAP-Rule" id="MF_00558"/>
    </source>
</evidence>
<feature type="binding site" evidence="7">
    <location>
        <position position="46"/>
    </location>
    <ligand>
        <name>ATP</name>
        <dbReference type="ChEBI" id="CHEBI:30616"/>
    </ligand>
</feature>
<dbReference type="Pfam" id="PF08442">
    <property type="entry name" value="ATP-grasp_2"/>
    <property type="match status" value="1"/>
</dbReference>
<feature type="binding site" evidence="7">
    <location>
        <position position="199"/>
    </location>
    <ligand>
        <name>Mg(2+)</name>
        <dbReference type="ChEBI" id="CHEBI:18420"/>
    </ligand>
</feature>
<dbReference type="NCBIfam" id="NF001913">
    <property type="entry name" value="PRK00696.1"/>
    <property type="match status" value="1"/>
</dbReference>
<dbReference type="Gene3D" id="3.30.470.20">
    <property type="entry name" value="ATP-grasp fold, B domain"/>
    <property type="match status" value="1"/>
</dbReference>
<comment type="cofactor">
    <cofactor evidence="7">
        <name>Mg(2+)</name>
        <dbReference type="ChEBI" id="CHEBI:18420"/>
    </cofactor>
    <text evidence="7">Binds 1 Mg(2+) ion per subunit.</text>
</comment>
<gene>
    <name evidence="7" type="primary">sucC</name>
    <name evidence="10" type="ORF">HMPREF0179_00418</name>
</gene>
<dbReference type="HOGENOM" id="CLU_037430_0_2_7"/>
<comment type="catalytic activity">
    <reaction evidence="7">
        <text>GTP + succinate + CoA = succinyl-CoA + GDP + phosphate</text>
        <dbReference type="Rhea" id="RHEA:22120"/>
        <dbReference type="ChEBI" id="CHEBI:30031"/>
        <dbReference type="ChEBI" id="CHEBI:37565"/>
        <dbReference type="ChEBI" id="CHEBI:43474"/>
        <dbReference type="ChEBI" id="CHEBI:57287"/>
        <dbReference type="ChEBI" id="CHEBI:57292"/>
        <dbReference type="ChEBI" id="CHEBI:58189"/>
    </reaction>
</comment>
<evidence type="ECO:0000256" key="1">
    <source>
        <dbReference type="ARBA" id="ARBA00009182"/>
    </source>
</evidence>
<dbReference type="SUPFAM" id="SSF52210">
    <property type="entry name" value="Succinyl-CoA synthetase domains"/>
    <property type="match status" value="1"/>
</dbReference>
<dbReference type="GO" id="GO:0004775">
    <property type="term" value="F:succinate-CoA ligase (ADP-forming) activity"/>
    <property type="evidence" value="ECO:0007669"/>
    <property type="project" value="UniProtKB-UniRule"/>
</dbReference>
<keyword evidence="5 7" id="KW-0547">Nucleotide-binding</keyword>
<dbReference type="SUPFAM" id="SSF56059">
    <property type="entry name" value="Glutathione synthetase ATP-binding domain-like"/>
    <property type="match status" value="1"/>
</dbReference>
<evidence type="ECO:0000256" key="4">
    <source>
        <dbReference type="ARBA" id="ARBA00022723"/>
    </source>
</evidence>
<feature type="binding site" evidence="7">
    <location>
        <position position="107"/>
    </location>
    <ligand>
        <name>ATP</name>
        <dbReference type="ChEBI" id="CHEBI:30616"/>
    </ligand>
</feature>
<keyword evidence="7 8" id="KW-0067">ATP-binding</keyword>
<dbReference type="GO" id="GO:0000287">
    <property type="term" value="F:magnesium ion binding"/>
    <property type="evidence" value="ECO:0007669"/>
    <property type="project" value="UniProtKB-UniRule"/>
</dbReference>
<comment type="pathway">
    <text evidence="7">Carbohydrate metabolism; tricarboxylic acid cycle; succinate from succinyl-CoA (ligase route): step 1/1.</text>
</comment>
<dbReference type="Proteomes" id="UP000006034">
    <property type="component" value="Unassembled WGS sequence"/>
</dbReference>
<protein>
    <recommendedName>
        <fullName evidence="7">Succinate--CoA ligase [ADP-forming] subunit beta</fullName>
        <ecNumber evidence="7">6.2.1.5</ecNumber>
    </recommendedName>
    <alternativeName>
        <fullName evidence="7">Succinyl-CoA synthetase subunit beta</fullName>
        <shortName evidence="7">SCS-beta</shortName>
    </alternativeName>
</protein>
<feature type="binding site" evidence="7">
    <location>
        <position position="213"/>
    </location>
    <ligand>
        <name>Mg(2+)</name>
        <dbReference type="ChEBI" id="CHEBI:18420"/>
    </ligand>
</feature>
<evidence type="ECO:0000256" key="3">
    <source>
        <dbReference type="ARBA" id="ARBA00022598"/>
    </source>
</evidence>
<organism evidence="10 11">
    <name type="scientific">Bilophila wadsworthia (strain 3_1_6)</name>
    <dbReference type="NCBI Taxonomy" id="563192"/>
    <lineage>
        <taxon>Bacteria</taxon>
        <taxon>Pseudomonadati</taxon>
        <taxon>Thermodesulfobacteriota</taxon>
        <taxon>Desulfovibrionia</taxon>
        <taxon>Desulfovibrionales</taxon>
        <taxon>Desulfovibrionaceae</taxon>
        <taxon>Bilophila</taxon>
    </lineage>
</organism>
<dbReference type="FunFam" id="3.30.470.20:FF:000002">
    <property type="entry name" value="Succinate--CoA ligase [ADP-forming] subunit beta"/>
    <property type="match status" value="1"/>
</dbReference>
<dbReference type="OrthoDB" id="9802602at2"/>
<dbReference type="GO" id="GO:0005524">
    <property type="term" value="F:ATP binding"/>
    <property type="evidence" value="ECO:0007669"/>
    <property type="project" value="UniProtKB-UniRule"/>
</dbReference>
<dbReference type="Pfam" id="PF00549">
    <property type="entry name" value="Ligase_CoA"/>
    <property type="match status" value="1"/>
</dbReference>
<feature type="domain" description="ATP-grasp" evidence="9">
    <location>
        <begin position="9"/>
        <end position="55"/>
    </location>
</feature>
<dbReference type="Gene3D" id="3.40.50.261">
    <property type="entry name" value="Succinyl-CoA synthetase domains"/>
    <property type="match status" value="1"/>
</dbReference>
<feature type="binding site" evidence="7">
    <location>
        <position position="102"/>
    </location>
    <ligand>
        <name>ATP</name>
        <dbReference type="ChEBI" id="CHEBI:30616"/>
    </ligand>
</feature>
<feature type="binding site" evidence="7">
    <location>
        <position position="99"/>
    </location>
    <ligand>
        <name>ATP</name>
        <dbReference type="ChEBI" id="CHEBI:30616"/>
    </ligand>
</feature>
<dbReference type="STRING" id="563192.HMPREF0179_00418"/>
<feature type="binding site" evidence="7">
    <location>
        <begin position="53"/>
        <end position="55"/>
    </location>
    <ligand>
        <name>ATP</name>
        <dbReference type="ChEBI" id="CHEBI:30616"/>
    </ligand>
</feature>
<dbReference type="Gene3D" id="3.30.1490.20">
    <property type="entry name" value="ATP-grasp fold, A domain"/>
    <property type="match status" value="1"/>
</dbReference>
<reference evidence="10 11" key="1">
    <citation type="submission" date="2010-10" db="EMBL/GenBank/DDBJ databases">
        <authorList>
            <consortium name="The Broad Institute Genome Sequencing Platform"/>
            <person name="Ward D."/>
            <person name="Earl A."/>
            <person name="Feldgarden M."/>
            <person name="Young S.K."/>
            <person name="Gargeya S."/>
            <person name="Zeng Q."/>
            <person name="Alvarado L."/>
            <person name="Berlin A."/>
            <person name="Bochicchio J."/>
            <person name="Chapman S.B."/>
            <person name="Chen Z."/>
            <person name="Freedman E."/>
            <person name="Gellesch M."/>
            <person name="Goldberg J."/>
            <person name="Griggs A."/>
            <person name="Gujja S."/>
            <person name="Heilman E."/>
            <person name="Heiman D."/>
            <person name="Howarth C."/>
            <person name="Mehta T."/>
            <person name="Neiman D."/>
            <person name="Pearson M."/>
            <person name="Roberts A."/>
            <person name="Saif S."/>
            <person name="Shea T."/>
            <person name="Shenoy N."/>
            <person name="Sisk P."/>
            <person name="Stolte C."/>
            <person name="Sykes S."/>
            <person name="White J."/>
            <person name="Yandava C."/>
            <person name="Allen-Vercoe E."/>
            <person name="Sibley C."/>
            <person name="Ambrose C.E."/>
            <person name="Strauss J."/>
            <person name="Daigneault M."/>
            <person name="Haas B."/>
            <person name="Nusbaum C."/>
            <person name="Birren B."/>
        </authorList>
    </citation>
    <scope>NUCLEOTIDE SEQUENCE [LARGE SCALE GENOMIC DNA]</scope>
    <source>
        <strain evidence="10 11">3_1_6</strain>
    </source>
</reference>
<dbReference type="EC" id="6.2.1.5" evidence="7"/>
<evidence type="ECO:0000256" key="5">
    <source>
        <dbReference type="ARBA" id="ARBA00022741"/>
    </source>
</evidence>
<dbReference type="InterPro" id="IPR013650">
    <property type="entry name" value="ATP-grasp_succ-CoA_synth-type"/>
</dbReference>
<feature type="binding site" evidence="7">
    <location>
        <position position="264"/>
    </location>
    <ligand>
        <name>substrate</name>
        <note>ligand shared with subunit alpha</note>
    </ligand>
</feature>